<dbReference type="InterPro" id="IPR012890">
    <property type="entry name" value="GCFC2-like"/>
</dbReference>
<feature type="region of interest" description="Disordered" evidence="4">
    <location>
        <begin position="84"/>
        <end position="104"/>
    </location>
</feature>
<dbReference type="OrthoDB" id="6021404at2759"/>
<dbReference type="PANTHER" id="PTHR12214">
    <property type="entry name" value="GC-RICH SEQUENCE DNA-BINDING FACTOR"/>
    <property type="match status" value="1"/>
</dbReference>
<keyword evidence="3" id="KW-0539">Nucleus</keyword>
<proteinExistence type="evidence at transcript level"/>
<dbReference type="AlphaFoldDB" id="T2M2N2"/>
<dbReference type="Pfam" id="PF07842">
    <property type="entry name" value="GCFC"/>
    <property type="match status" value="1"/>
</dbReference>
<evidence type="ECO:0000313" key="6">
    <source>
        <dbReference type="EMBL" id="CDG66321.1"/>
    </source>
</evidence>
<feature type="domain" description="GCF C-terminal" evidence="5">
    <location>
        <begin position="532"/>
        <end position="744"/>
    </location>
</feature>
<evidence type="ECO:0000256" key="3">
    <source>
        <dbReference type="ARBA" id="ARBA00023242"/>
    </source>
</evidence>
<feature type="compositionally biased region" description="Basic residues" evidence="4">
    <location>
        <begin position="90"/>
        <end position="99"/>
    </location>
</feature>
<keyword evidence="6" id="KW-0238">DNA-binding</keyword>
<organism evidence="6">
    <name type="scientific">Hydra vulgaris</name>
    <name type="common">Hydra</name>
    <name type="synonym">Hydra attenuata</name>
    <dbReference type="NCBI Taxonomy" id="6087"/>
    <lineage>
        <taxon>Eukaryota</taxon>
        <taxon>Metazoa</taxon>
        <taxon>Cnidaria</taxon>
        <taxon>Hydrozoa</taxon>
        <taxon>Hydroidolina</taxon>
        <taxon>Anthoathecata</taxon>
        <taxon>Aplanulata</taxon>
        <taxon>Hydridae</taxon>
        <taxon>Hydra</taxon>
    </lineage>
</organism>
<feature type="region of interest" description="Disordered" evidence="4">
    <location>
        <begin position="237"/>
        <end position="256"/>
    </location>
</feature>
<comment type="subcellular location">
    <subcellularLocation>
        <location evidence="1">Nucleus</location>
    </subcellularLocation>
</comment>
<feature type="non-terminal residue" evidence="6">
    <location>
        <position position="1"/>
    </location>
</feature>
<protein>
    <submittedName>
        <fullName evidence="6">GC-rich sequence DNA-binding factor 1</fullName>
    </submittedName>
</protein>
<evidence type="ECO:0000256" key="2">
    <source>
        <dbReference type="ARBA" id="ARBA00010801"/>
    </source>
</evidence>
<reference evidence="6" key="1">
    <citation type="journal article" date="2013" name="Genome Biol. Evol.">
        <title>Punctuated emergences of genetic and phenotypic innovations in eumetazoan, bilaterian, euteleostome, and hominidae ancestors.</title>
        <authorList>
            <person name="Wenger Y."/>
            <person name="Galliot B."/>
        </authorList>
    </citation>
    <scope>NUCLEOTIDE SEQUENCE</scope>
    <source>
        <tissue evidence="6">Whole animals</tissue>
    </source>
</reference>
<comment type="similarity">
    <text evidence="2">Belongs to the GCF family.</text>
</comment>
<sequence length="850" mass="98726">VIFKMLGGGFRKKSNRNNLRKKIDTADSDDDDGKKDKTELPSIQTPSNAPKTIKTKPNTMLSFGDELENDEEFVIKRTKASSTLENQVKKEKKLKKRREKNQSQELFVEEKNQDQNLKSNMLHVKTFSDDEDYNFKQDDFGVSHKFNIKQALGTNGNIPDAAMIYAMKKKREQARQFGDQVAYIPLNTNKYEGRFPEGNSRLIREDDSSEDERIEMKGTTATSHPQLERRKQVAKALEEFQDEDSGNEKREEHDDEIQRWEEEQIKKGSHMPTNVPETYGPKLPLNFNVGMLMDPTTYVPHYAMTTLQGYCNQINNLTYSAPQYSQVYQIPSQDTYVYSIDIIGEQLRQQVDAKKQLHHLHKQQLEKTDSDLHFSLDNLKSLENKTIDISERFTFYQDIRGFARDLIECLNEKVKQINELESGMHSVLSSYAEKLVIRRQNDVKDEVEEISGKPNTDNDRINNIRNRRIAEREGRRARRRESRKGVPHYDGMSSDDDVIPSERLRYEAEQAKILKDSESVFDDVVSDFKSIREIMSRFEQWKFAFSDTYKEAFLGICLPKLFAPFVTLEMLNWKPLEVQTNIDLESMNWFKTLIVYGHVPDDIDIDDDDIKLVPNIIEKSIIPKLTVMMRDVWDPLSSKQTKLSTCLFQRLVHDFPTITKESKTTKLLVDAIVTKLKSVVETELYIPLYPRSLLEANNSRAFAFLERQFWKGFKLLSNLMEWNWLLSQTKLQELGVDAILNRYLIIALQQYPSPAAALERVKSIVSILPKEWFEKSDQIIPGLQSVSRYLVSLSNIIYKSSLGYNDEQEKKRSTILIKKTISILMHIQAFDEARLVAKEFKDKDTRNSPS</sequence>
<feature type="region of interest" description="Disordered" evidence="4">
    <location>
        <begin position="195"/>
        <end position="227"/>
    </location>
</feature>
<dbReference type="GO" id="GO:0003677">
    <property type="term" value="F:DNA binding"/>
    <property type="evidence" value="ECO:0007669"/>
    <property type="project" value="UniProtKB-KW"/>
</dbReference>
<feature type="compositionally biased region" description="Basic and acidic residues" evidence="4">
    <location>
        <begin position="465"/>
        <end position="474"/>
    </location>
</feature>
<dbReference type="GO" id="GO:0071008">
    <property type="term" value="C:U2-type post-mRNA release spliceosomal complex"/>
    <property type="evidence" value="ECO:0007669"/>
    <property type="project" value="InterPro"/>
</dbReference>
<feature type="compositionally biased region" description="Basic residues" evidence="4">
    <location>
        <begin position="475"/>
        <end position="486"/>
    </location>
</feature>
<evidence type="ECO:0000256" key="1">
    <source>
        <dbReference type="ARBA" id="ARBA00004123"/>
    </source>
</evidence>
<name>T2M2N2_HYDVU</name>
<dbReference type="InterPro" id="IPR028211">
    <property type="entry name" value="Ntr2"/>
</dbReference>
<accession>T2M2N2</accession>
<dbReference type="EMBL" id="HAAD01000089">
    <property type="protein sequence ID" value="CDG66321.1"/>
    <property type="molecule type" value="mRNA"/>
</dbReference>
<feature type="compositionally biased region" description="Basic and acidic residues" evidence="4">
    <location>
        <begin position="246"/>
        <end position="256"/>
    </location>
</feature>
<evidence type="ECO:0000259" key="5">
    <source>
        <dbReference type="Pfam" id="PF07842"/>
    </source>
</evidence>
<feature type="compositionally biased region" description="Polar residues" evidence="4">
    <location>
        <begin position="41"/>
        <end position="58"/>
    </location>
</feature>
<gene>
    <name evidence="6" type="primary">GCFC1</name>
</gene>
<dbReference type="GO" id="GO:0000390">
    <property type="term" value="P:spliceosomal complex disassembly"/>
    <property type="evidence" value="ECO:0007669"/>
    <property type="project" value="InterPro"/>
</dbReference>
<dbReference type="InterPro" id="IPR022783">
    <property type="entry name" value="GCFC_dom"/>
</dbReference>
<dbReference type="PANTHER" id="PTHR12214:SF0">
    <property type="entry name" value="LD29489P"/>
    <property type="match status" value="1"/>
</dbReference>
<dbReference type="Pfam" id="PF15458">
    <property type="entry name" value="NTR2"/>
    <property type="match status" value="1"/>
</dbReference>
<feature type="region of interest" description="Disordered" evidence="4">
    <location>
        <begin position="11"/>
        <end position="58"/>
    </location>
</feature>
<feature type="compositionally biased region" description="Basic residues" evidence="4">
    <location>
        <begin position="11"/>
        <end position="20"/>
    </location>
</feature>
<feature type="region of interest" description="Disordered" evidence="4">
    <location>
        <begin position="465"/>
        <end position="492"/>
    </location>
</feature>
<evidence type="ECO:0000256" key="4">
    <source>
        <dbReference type="SAM" id="MobiDB-lite"/>
    </source>
</evidence>